<dbReference type="Proteomes" id="UP000499080">
    <property type="component" value="Unassembled WGS sequence"/>
</dbReference>
<organism evidence="1 2">
    <name type="scientific">Araneus ventricosus</name>
    <name type="common">Orbweaver spider</name>
    <name type="synonym">Epeira ventricosa</name>
    <dbReference type="NCBI Taxonomy" id="182803"/>
    <lineage>
        <taxon>Eukaryota</taxon>
        <taxon>Metazoa</taxon>
        <taxon>Ecdysozoa</taxon>
        <taxon>Arthropoda</taxon>
        <taxon>Chelicerata</taxon>
        <taxon>Arachnida</taxon>
        <taxon>Araneae</taxon>
        <taxon>Araneomorphae</taxon>
        <taxon>Entelegynae</taxon>
        <taxon>Araneoidea</taxon>
        <taxon>Araneidae</taxon>
        <taxon>Araneus</taxon>
    </lineage>
</organism>
<keyword evidence="2" id="KW-1185">Reference proteome</keyword>
<comment type="caution">
    <text evidence="1">The sequence shown here is derived from an EMBL/GenBank/DDBJ whole genome shotgun (WGS) entry which is preliminary data.</text>
</comment>
<dbReference type="EMBL" id="BGPR01000629">
    <property type="protein sequence ID" value="GBM29168.1"/>
    <property type="molecule type" value="Genomic_DNA"/>
</dbReference>
<evidence type="ECO:0000313" key="1">
    <source>
        <dbReference type="EMBL" id="GBM29168.1"/>
    </source>
</evidence>
<gene>
    <name evidence="1" type="ORF">AVEN_27788_1</name>
</gene>
<proteinExistence type="predicted"/>
<reference evidence="1 2" key="1">
    <citation type="journal article" date="2019" name="Sci. Rep.">
        <title>Orb-weaving spider Araneus ventricosus genome elucidates the spidroin gene catalogue.</title>
        <authorList>
            <person name="Kono N."/>
            <person name="Nakamura H."/>
            <person name="Ohtoshi R."/>
            <person name="Moran D.A.P."/>
            <person name="Shinohara A."/>
            <person name="Yoshida Y."/>
            <person name="Fujiwara M."/>
            <person name="Mori M."/>
            <person name="Tomita M."/>
            <person name="Arakawa K."/>
        </authorList>
    </citation>
    <scope>NUCLEOTIDE SEQUENCE [LARGE SCALE GENOMIC DNA]</scope>
</reference>
<protein>
    <submittedName>
        <fullName evidence="1">Uncharacterized protein</fullName>
    </submittedName>
</protein>
<accession>A0A4Y2ELX0</accession>
<evidence type="ECO:0000313" key="2">
    <source>
        <dbReference type="Proteomes" id="UP000499080"/>
    </source>
</evidence>
<sequence>MTRTMPELALLSPSSRTTPTGWRLITTCVIARNGPHTVESVFEHGILQTRSQDLATAASLAVASFMASIDHDLDSHLSTPS</sequence>
<name>A0A4Y2ELX0_ARAVE</name>
<dbReference type="AlphaFoldDB" id="A0A4Y2ELX0"/>